<dbReference type="EMBL" id="CAJHUB010000746">
    <property type="protein sequence ID" value="CAD7679878.1"/>
    <property type="molecule type" value="Genomic_DNA"/>
</dbReference>
<evidence type="ECO:0000256" key="9">
    <source>
        <dbReference type="SAM" id="MobiDB-lite"/>
    </source>
</evidence>
<dbReference type="InterPro" id="IPR051102">
    <property type="entry name" value="IgSF_V-set/TM_domain"/>
</dbReference>
<keyword evidence="4" id="KW-0677">Repeat</keyword>
<dbReference type="PANTHER" id="PTHR12207">
    <property type="entry name" value="V-SET AND TRANSMEMBRANE DOMAIN-CONTAINING PROTEIN"/>
    <property type="match status" value="1"/>
</dbReference>
<dbReference type="InterPro" id="IPR036179">
    <property type="entry name" value="Ig-like_dom_sf"/>
</dbReference>
<proteinExistence type="predicted"/>
<dbReference type="PANTHER" id="PTHR12207:SF22">
    <property type="entry name" value="IMMUNOGLOBULIN SUPERFAMILY MEMBER 8"/>
    <property type="match status" value="1"/>
</dbReference>
<keyword evidence="7" id="KW-1015">Disulfide bond</keyword>
<dbReference type="AlphaFoldDB" id="A0A811YTF0"/>
<dbReference type="FunFam" id="2.60.40.10:FF:000191">
    <property type="entry name" value="Immunoglobulin superfamily member 3"/>
    <property type="match status" value="1"/>
</dbReference>
<keyword evidence="5 10" id="KW-1133">Transmembrane helix</keyword>
<name>A0A811YTF0_NYCPR</name>
<organism evidence="12 13">
    <name type="scientific">Nyctereutes procyonoides</name>
    <name type="common">Raccoon dog</name>
    <name type="synonym">Canis procyonoides</name>
    <dbReference type="NCBI Taxonomy" id="34880"/>
    <lineage>
        <taxon>Eukaryota</taxon>
        <taxon>Metazoa</taxon>
        <taxon>Chordata</taxon>
        <taxon>Craniata</taxon>
        <taxon>Vertebrata</taxon>
        <taxon>Euteleostomi</taxon>
        <taxon>Mammalia</taxon>
        <taxon>Eutheria</taxon>
        <taxon>Laurasiatheria</taxon>
        <taxon>Carnivora</taxon>
        <taxon>Caniformia</taxon>
        <taxon>Canidae</taxon>
        <taxon>Nyctereutes</taxon>
    </lineage>
</organism>
<sequence>MLRAGPQLGPHLPQVCSPLPGRSPGWCWQRGLQWGPRPLQLLSSFPTGVQGSAREVLVPKGPLYRVAGTAISISCNVSGYEGPSQQDFEWFLYRPEAPEAALGIVSTRDTRFSYAVFGPRVAAGEVQVQRLQGDAVLLKIARLQAQDAGIYECYTPSTDARYLGSYSGKVELRVLPDALQVSAASPPGPRGRQAPASPPRLTVHEGQELALGCLARTSTQQHTHLAVSFGRAVPEAPVGRATLQEVVGLRRTWPWRLGLPMLSGWLRGSCGWPRRGPSGTAWWWGAPRRRTRAPTTARLPSGFRIRTAAGPRSRRREQCWRTWTCRRCPASWRWPWGRGNDGSAQGNPWNCCATCQGPCRLPAVTRHTPWAGRWPPRGPRGPARLVAQLDTEGVGSLGPGYEGRHIAMEKVASRTYRLRLEAARPGDAGTYRCLAKAYVRGSGARLREAASARSRPLPVHVREEGVVLEAVAWLAGGTVYRGETASLLCNISVRGGPPGLRLAASWWVERPGDGELSPGPAQLVGGVAQDGVAELGVRPGGGPVSVELVGPRSHRLRLHGLGPEDGGVYHCAPSAWVQHADRSWYQAGSARSGPVTVYPYTHALDTLFVPLLVGAGVALVTGATVLGTITCCFMKRLRKR</sequence>
<dbReference type="InterPro" id="IPR003599">
    <property type="entry name" value="Ig_sub"/>
</dbReference>
<evidence type="ECO:0000256" key="7">
    <source>
        <dbReference type="ARBA" id="ARBA00023157"/>
    </source>
</evidence>
<dbReference type="InterPro" id="IPR007110">
    <property type="entry name" value="Ig-like_dom"/>
</dbReference>
<evidence type="ECO:0000256" key="6">
    <source>
        <dbReference type="ARBA" id="ARBA00023136"/>
    </source>
</evidence>
<comment type="subcellular location">
    <subcellularLocation>
        <location evidence="1">Membrane</location>
        <topology evidence="1">Single-pass membrane protein</topology>
    </subcellularLocation>
</comment>
<feature type="transmembrane region" description="Helical" evidence="10">
    <location>
        <begin position="607"/>
        <end position="634"/>
    </location>
</feature>
<evidence type="ECO:0000256" key="10">
    <source>
        <dbReference type="SAM" id="Phobius"/>
    </source>
</evidence>
<evidence type="ECO:0000259" key="11">
    <source>
        <dbReference type="PROSITE" id="PS50835"/>
    </source>
</evidence>
<reference evidence="12" key="1">
    <citation type="submission" date="2020-12" db="EMBL/GenBank/DDBJ databases">
        <authorList>
            <consortium name="Molecular Ecology Group"/>
        </authorList>
    </citation>
    <scope>NUCLEOTIDE SEQUENCE</scope>
    <source>
        <strain evidence="12">TBG_1078</strain>
    </source>
</reference>
<dbReference type="SUPFAM" id="SSF48726">
    <property type="entry name" value="Immunoglobulin"/>
    <property type="match status" value="3"/>
</dbReference>
<comment type="caution">
    <text evidence="12">The sequence shown here is derived from an EMBL/GenBank/DDBJ whole genome shotgun (WGS) entry which is preliminary data.</text>
</comment>
<evidence type="ECO:0000313" key="12">
    <source>
        <dbReference type="EMBL" id="CAD7679878.1"/>
    </source>
</evidence>
<evidence type="ECO:0000256" key="4">
    <source>
        <dbReference type="ARBA" id="ARBA00022737"/>
    </source>
</evidence>
<dbReference type="SMART" id="SM00409">
    <property type="entry name" value="IG"/>
    <property type="match status" value="3"/>
</dbReference>
<dbReference type="Proteomes" id="UP000645828">
    <property type="component" value="Unassembled WGS sequence"/>
</dbReference>
<evidence type="ECO:0000256" key="3">
    <source>
        <dbReference type="ARBA" id="ARBA00022729"/>
    </source>
</evidence>
<dbReference type="GO" id="GO:0016020">
    <property type="term" value="C:membrane"/>
    <property type="evidence" value="ECO:0007669"/>
    <property type="project" value="UniProtKB-SubCell"/>
</dbReference>
<accession>A0A811YTF0</accession>
<keyword evidence="8" id="KW-0393">Immunoglobulin domain</keyword>
<keyword evidence="3" id="KW-0732">Signal</keyword>
<evidence type="ECO:0000256" key="8">
    <source>
        <dbReference type="ARBA" id="ARBA00023319"/>
    </source>
</evidence>
<keyword evidence="2 10" id="KW-0812">Transmembrane</keyword>
<evidence type="ECO:0000256" key="2">
    <source>
        <dbReference type="ARBA" id="ARBA00022692"/>
    </source>
</evidence>
<keyword evidence="13" id="KW-1185">Reference proteome</keyword>
<dbReference type="Gene3D" id="2.60.40.10">
    <property type="entry name" value="Immunoglobulins"/>
    <property type="match status" value="1"/>
</dbReference>
<feature type="domain" description="Ig-like" evidence="11">
    <location>
        <begin position="46"/>
        <end position="153"/>
    </location>
</feature>
<evidence type="ECO:0000256" key="5">
    <source>
        <dbReference type="ARBA" id="ARBA00022989"/>
    </source>
</evidence>
<protein>
    <submittedName>
        <fullName evidence="12">(raccoon dog) hypothetical protein</fullName>
    </submittedName>
</protein>
<gene>
    <name evidence="12" type="ORF">NYPRO_LOCUS12677</name>
</gene>
<dbReference type="PROSITE" id="PS50835">
    <property type="entry name" value="IG_LIKE"/>
    <property type="match status" value="1"/>
</dbReference>
<feature type="region of interest" description="Disordered" evidence="9">
    <location>
        <begin position="181"/>
        <end position="200"/>
    </location>
</feature>
<dbReference type="InterPro" id="IPR013783">
    <property type="entry name" value="Ig-like_fold"/>
</dbReference>
<evidence type="ECO:0000256" key="1">
    <source>
        <dbReference type="ARBA" id="ARBA00004167"/>
    </source>
</evidence>
<keyword evidence="6 10" id="KW-0472">Membrane</keyword>
<evidence type="ECO:0000313" key="13">
    <source>
        <dbReference type="Proteomes" id="UP000645828"/>
    </source>
</evidence>